<dbReference type="SUPFAM" id="SSF88723">
    <property type="entry name" value="PIN domain-like"/>
    <property type="match status" value="1"/>
</dbReference>
<evidence type="ECO:0000259" key="1">
    <source>
        <dbReference type="Pfam" id="PF01850"/>
    </source>
</evidence>
<dbReference type="PANTHER" id="PTHR35901">
    <property type="entry name" value="RIBONUCLEASE VAPC3"/>
    <property type="match status" value="1"/>
</dbReference>
<protein>
    <recommendedName>
        <fullName evidence="1">PIN domain-containing protein</fullName>
    </recommendedName>
</protein>
<dbReference type="CDD" id="cd09874">
    <property type="entry name" value="PIN_MT3492-like"/>
    <property type="match status" value="1"/>
</dbReference>
<dbReference type="HOGENOM" id="CLU_119496_1_1_7"/>
<dbReference type="Gene3D" id="3.40.50.1010">
    <property type="entry name" value="5'-nuclease"/>
    <property type="match status" value="1"/>
</dbReference>
<proteinExistence type="predicted"/>
<organism evidence="2 3">
    <name type="scientific">Candidatus Entotheonella gemina</name>
    <dbReference type="NCBI Taxonomy" id="1429439"/>
    <lineage>
        <taxon>Bacteria</taxon>
        <taxon>Pseudomonadati</taxon>
        <taxon>Nitrospinota/Tectimicrobiota group</taxon>
        <taxon>Candidatus Tectimicrobiota</taxon>
        <taxon>Candidatus Entotheonellia</taxon>
        <taxon>Candidatus Entotheonellales</taxon>
        <taxon>Candidatus Entotheonellaceae</taxon>
        <taxon>Candidatus Entotheonella</taxon>
    </lineage>
</organism>
<dbReference type="InterPro" id="IPR002716">
    <property type="entry name" value="PIN_dom"/>
</dbReference>
<evidence type="ECO:0000313" key="3">
    <source>
        <dbReference type="Proteomes" id="UP000019140"/>
    </source>
</evidence>
<comment type="caution">
    <text evidence="2">The sequence shown here is derived from an EMBL/GenBank/DDBJ whole genome shotgun (WGS) entry which is preliminary data.</text>
</comment>
<dbReference type="Pfam" id="PF01850">
    <property type="entry name" value="PIN"/>
    <property type="match status" value="1"/>
</dbReference>
<evidence type="ECO:0000313" key="2">
    <source>
        <dbReference type="EMBL" id="ETW97808.1"/>
    </source>
</evidence>
<feature type="domain" description="PIN" evidence="1">
    <location>
        <begin position="3"/>
        <end position="120"/>
    </location>
</feature>
<reference evidence="2 3" key="1">
    <citation type="journal article" date="2014" name="Nature">
        <title>An environmental bacterial taxon with a large and distinct metabolic repertoire.</title>
        <authorList>
            <person name="Wilson M.C."/>
            <person name="Mori T."/>
            <person name="Ruckert C."/>
            <person name="Uria A.R."/>
            <person name="Helf M.J."/>
            <person name="Takada K."/>
            <person name="Gernert C."/>
            <person name="Steffens U.A."/>
            <person name="Heycke N."/>
            <person name="Schmitt S."/>
            <person name="Rinke C."/>
            <person name="Helfrich E.J."/>
            <person name="Brachmann A.O."/>
            <person name="Gurgui C."/>
            <person name="Wakimoto T."/>
            <person name="Kracht M."/>
            <person name="Crusemann M."/>
            <person name="Hentschel U."/>
            <person name="Abe I."/>
            <person name="Matsunaga S."/>
            <person name="Kalinowski J."/>
            <person name="Takeyama H."/>
            <person name="Piel J."/>
        </authorList>
    </citation>
    <scope>NUCLEOTIDE SEQUENCE [LARGE SCALE GENOMIC DNA]</scope>
    <source>
        <strain evidence="3">TSY2</strain>
    </source>
</reference>
<keyword evidence="3" id="KW-1185">Reference proteome</keyword>
<sequence length="185" mass="20481">MMYCFDSSAVVKRYAPETGSAWVKSLMRPSSEHTVYMAQIGVVEIAAALSRKVCTQELSQEDYEAALQLFLTDVRNQDYVIAPLSDRIVGFAVELTRRHSLRGYDAVHLATAVALNAVLVDAGLATLVFVSSDVRLCDAAQREGLSVENPNDYFSIVSIKLDRTAENIFNYHLSICQLVALDKDK</sequence>
<dbReference type="EMBL" id="AZHX01002011">
    <property type="protein sequence ID" value="ETW97808.1"/>
    <property type="molecule type" value="Genomic_DNA"/>
</dbReference>
<dbReference type="InterPro" id="IPR029060">
    <property type="entry name" value="PIN-like_dom_sf"/>
</dbReference>
<dbReference type="Proteomes" id="UP000019140">
    <property type="component" value="Unassembled WGS sequence"/>
</dbReference>
<dbReference type="PANTHER" id="PTHR35901:SF1">
    <property type="entry name" value="EXONUCLEASE VAPC9"/>
    <property type="match status" value="1"/>
</dbReference>
<name>W4LI97_9BACT</name>
<gene>
    <name evidence="2" type="ORF">ETSY2_43880</name>
</gene>
<dbReference type="InterPro" id="IPR051619">
    <property type="entry name" value="TypeII_TA_RNase_PINc/VapC"/>
</dbReference>
<accession>W4LI97</accession>
<dbReference type="AlphaFoldDB" id="W4LI97"/>